<sequence>MTIDSAGYTTRPLHPQSQQKGDVEDKPPLCASARKIYAKTARQQRSSWQHLQWDKLLFNNFIRCPETGRIVQSSSQINLRGCSLRIFFGKKGIESRGGACEMTSRALIGWGCDDII</sequence>
<protein>
    <recommendedName>
        <fullName evidence="4">Ribosomal protein S14</fullName>
    </recommendedName>
</protein>
<reference evidence="2 3" key="1">
    <citation type="submission" date="2021-06" db="EMBL/GenBank/DDBJ databases">
        <title>Caerostris extrusa draft genome.</title>
        <authorList>
            <person name="Kono N."/>
            <person name="Arakawa K."/>
        </authorList>
    </citation>
    <scope>NUCLEOTIDE SEQUENCE [LARGE SCALE GENOMIC DNA]</scope>
</reference>
<dbReference type="AlphaFoldDB" id="A0AAV4XIK3"/>
<organism evidence="2 3">
    <name type="scientific">Caerostris extrusa</name>
    <name type="common">Bark spider</name>
    <name type="synonym">Caerostris bankana</name>
    <dbReference type="NCBI Taxonomy" id="172846"/>
    <lineage>
        <taxon>Eukaryota</taxon>
        <taxon>Metazoa</taxon>
        <taxon>Ecdysozoa</taxon>
        <taxon>Arthropoda</taxon>
        <taxon>Chelicerata</taxon>
        <taxon>Arachnida</taxon>
        <taxon>Araneae</taxon>
        <taxon>Araneomorphae</taxon>
        <taxon>Entelegynae</taxon>
        <taxon>Araneoidea</taxon>
        <taxon>Araneidae</taxon>
        <taxon>Caerostris</taxon>
    </lineage>
</organism>
<proteinExistence type="predicted"/>
<comment type="caution">
    <text evidence="2">The sequence shown here is derived from an EMBL/GenBank/DDBJ whole genome shotgun (WGS) entry which is preliminary data.</text>
</comment>
<feature type="region of interest" description="Disordered" evidence="1">
    <location>
        <begin position="1"/>
        <end position="27"/>
    </location>
</feature>
<evidence type="ECO:0008006" key="4">
    <source>
        <dbReference type="Google" id="ProtNLM"/>
    </source>
</evidence>
<dbReference type="Proteomes" id="UP001054945">
    <property type="component" value="Unassembled WGS sequence"/>
</dbReference>
<gene>
    <name evidence="2" type="ORF">CEXT_754261</name>
</gene>
<evidence type="ECO:0000313" key="2">
    <source>
        <dbReference type="EMBL" id="GIY93839.1"/>
    </source>
</evidence>
<name>A0AAV4XIK3_CAEEX</name>
<dbReference type="EMBL" id="BPLR01000315">
    <property type="protein sequence ID" value="GIY93839.1"/>
    <property type="molecule type" value="Genomic_DNA"/>
</dbReference>
<accession>A0AAV4XIK3</accession>
<evidence type="ECO:0000256" key="1">
    <source>
        <dbReference type="SAM" id="MobiDB-lite"/>
    </source>
</evidence>
<evidence type="ECO:0000313" key="3">
    <source>
        <dbReference type="Proteomes" id="UP001054945"/>
    </source>
</evidence>
<keyword evidence="3" id="KW-1185">Reference proteome</keyword>